<reference evidence="1" key="1">
    <citation type="submission" date="2021-10" db="EMBL/GenBank/DDBJ databases">
        <title>Marinomonas pontica sp. nov., isolated from the Black Sea.</title>
        <authorList>
            <person name="Zhao L.-H."/>
            <person name="Xue J.-H."/>
        </authorList>
    </citation>
    <scope>NUCLEOTIDE SEQUENCE</scope>
    <source>
        <strain evidence="1">E8</strain>
    </source>
</reference>
<dbReference type="GO" id="GO:0016226">
    <property type="term" value="P:iron-sulfur cluster assembly"/>
    <property type="evidence" value="ECO:0007669"/>
    <property type="project" value="TreeGrafter"/>
</dbReference>
<dbReference type="RefSeq" id="WP_226753355.1">
    <property type="nucleotide sequence ID" value="NZ_JAJATW010000003.1"/>
</dbReference>
<accession>A0A9X1IK33</accession>
<dbReference type="EMBL" id="JAJATW010000003">
    <property type="protein sequence ID" value="MCB5160974.1"/>
    <property type="molecule type" value="Genomic_DNA"/>
</dbReference>
<dbReference type="PANTHER" id="PTHR22602">
    <property type="entry name" value="TRANSFERASE CAF17, MITOCHONDRIAL-RELATED"/>
    <property type="match status" value="1"/>
</dbReference>
<dbReference type="Proteomes" id="UP001139095">
    <property type="component" value="Unassembled WGS sequence"/>
</dbReference>
<dbReference type="Gene3D" id="3.30.70.1400">
    <property type="entry name" value="Aminomethyltransferase beta-barrel domains"/>
    <property type="match status" value="1"/>
</dbReference>
<comment type="caution">
    <text evidence="1">The sequence shown here is derived from an EMBL/GenBank/DDBJ whole genome shotgun (WGS) entry which is preliminary data.</text>
</comment>
<name>A0A9X1IK33_9GAMM</name>
<dbReference type="PANTHER" id="PTHR22602:SF0">
    <property type="entry name" value="TRANSFERASE CAF17, MITOCHONDRIAL-RELATED"/>
    <property type="match status" value="1"/>
</dbReference>
<organism evidence="1 2">
    <name type="scientific">Marinomonas algarum</name>
    <dbReference type="NCBI Taxonomy" id="2883105"/>
    <lineage>
        <taxon>Bacteria</taxon>
        <taxon>Pseudomonadati</taxon>
        <taxon>Pseudomonadota</taxon>
        <taxon>Gammaproteobacteria</taxon>
        <taxon>Oceanospirillales</taxon>
        <taxon>Oceanospirillaceae</taxon>
        <taxon>Marinomonas</taxon>
    </lineage>
</organism>
<evidence type="ECO:0000313" key="2">
    <source>
        <dbReference type="Proteomes" id="UP001139095"/>
    </source>
</evidence>
<keyword evidence="2" id="KW-1185">Reference proteome</keyword>
<protein>
    <recommendedName>
        <fullName evidence="3">Aminomethyltransferase folate-binding domain-containing protein</fullName>
    </recommendedName>
</protein>
<evidence type="ECO:0008006" key="3">
    <source>
        <dbReference type="Google" id="ProtNLM"/>
    </source>
</evidence>
<dbReference type="AlphaFoldDB" id="A0A9X1IK33"/>
<dbReference type="InterPro" id="IPR017703">
    <property type="entry name" value="YgfZ/GCV_T_CS"/>
</dbReference>
<gene>
    <name evidence="1" type="ORF">LG368_03555</name>
</gene>
<dbReference type="NCBIfam" id="TIGR03317">
    <property type="entry name" value="ygfZ_signature"/>
    <property type="match status" value="1"/>
</dbReference>
<dbReference type="Gene3D" id="2.40.30.160">
    <property type="match status" value="1"/>
</dbReference>
<evidence type="ECO:0000313" key="1">
    <source>
        <dbReference type="EMBL" id="MCB5160974.1"/>
    </source>
</evidence>
<proteinExistence type="predicted"/>
<dbReference type="SUPFAM" id="SSF103025">
    <property type="entry name" value="Folate-binding domain"/>
    <property type="match status" value="1"/>
</dbReference>
<dbReference type="InterPro" id="IPR045179">
    <property type="entry name" value="YgfZ/GcvT"/>
</dbReference>
<sequence>MSALHRFVNSILQDKTVVTKQTNLGVIRIAGDDGKKFLQGQMTCDLNTLTTEAGLYGAICSVKGRIISNFVLVQHADDVLMLLSADLVEKTLSHLKKYAVFFKAQLNDASEEFTFYRQMSSSPSETAEQGATLSTQQDETGIVVTLCHQPFTEQWHLVSHSDTSMIEQHPELADIALLTARPLIQLKHSEQLLPQWLNMQANHGISFTKGCYTGQEIVARMQYRGKSPKHLALITWEGELDISQALCNEEGKSIGQVFDHGSVQGQQMAQVILNIDASDTTPLTLDNTLVQQLPLPYSLETKTTRN</sequence>